<name>A0ABX2AN82_9BACT</name>
<comment type="caution">
    <text evidence="2">The sequence shown here is derived from an EMBL/GenBank/DDBJ whole genome shotgun (WGS) entry which is preliminary data.</text>
</comment>
<dbReference type="InterPro" id="IPR011990">
    <property type="entry name" value="TPR-like_helical_dom_sf"/>
</dbReference>
<proteinExistence type="predicted"/>
<dbReference type="Gene3D" id="1.25.40.10">
    <property type="entry name" value="Tetratricopeptide repeat domain"/>
    <property type="match status" value="1"/>
</dbReference>
<dbReference type="EMBL" id="JABKKF010000006">
    <property type="protein sequence ID" value="NPD92220.1"/>
    <property type="molecule type" value="Genomic_DNA"/>
</dbReference>
<evidence type="ECO:0000313" key="2">
    <source>
        <dbReference type="EMBL" id="NPD92220.1"/>
    </source>
</evidence>
<reference evidence="2 3" key="1">
    <citation type="submission" date="2020-05" db="EMBL/GenBank/DDBJ databases">
        <title>Distinct polysaccharide utilization as determinants for interspecies competition between intestinal Prevotella spp.</title>
        <authorList>
            <person name="Galvez E.J.C."/>
            <person name="Iljazovic A."/>
            <person name="Strowig T."/>
        </authorList>
    </citation>
    <scope>NUCLEOTIDE SEQUENCE [LARGE SCALE GENOMIC DNA]</scope>
    <source>
        <strain evidence="2 3">PMUR</strain>
    </source>
</reference>
<keyword evidence="3" id="KW-1185">Reference proteome</keyword>
<sequence>MRKLILITLLLLSITPCLRAQRKQLSQARSYIKSGKDLDKAEKILQELLRSDSANITNTKIYQLWYQALQKQYDSGNEKLYLKQQYDTAAFFKTTDKMFEVLEKLDSVDTVLNGDRPKFRARSSADLNKLRPNLYFGGAFFVRKADYKTAYLIFDRYLKCADMPMFAHYDYANTDRRMEQAAYWATYCGYKLKVPEMTLRYSDKALADTARMGQTLKYMAEAYLIDEDTVDYVSALERGFEKYPMSLYFYPKLLEYYTVTNKLDSALLITDRGLSFDKENKMFLFAKSSILLNVGRYDECIAVSDSLIAMNDSLGEPHFNAGTAYLNKALDKETSMSKSLDRNEIRKNKETLMSLYRKALPYMEKYRVLAPKEKRKWGPALYRIYLQLNMGRQFEEIDKIISE</sequence>
<accession>A0ABX2AN82</accession>
<organism evidence="2 3">
    <name type="scientific">Xylanibacter muris</name>
    <dbReference type="NCBI Taxonomy" id="2736290"/>
    <lineage>
        <taxon>Bacteria</taxon>
        <taxon>Pseudomonadati</taxon>
        <taxon>Bacteroidota</taxon>
        <taxon>Bacteroidia</taxon>
        <taxon>Bacteroidales</taxon>
        <taxon>Prevotellaceae</taxon>
        <taxon>Xylanibacter</taxon>
    </lineage>
</organism>
<keyword evidence="1" id="KW-0732">Signal</keyword>
<protein>
    <recommendedName>
        <fullName evidence="4">Tetratricopeptide repeat protein</fullName>
    </recommendedName>
</protein>
<evidence type="ECO:0008006" key="4">
    <source>
        <dbReference type="Google" id="ProtNLM"/>
    </source>
</evidence>
<feature type="chain" id="PRO_5046168327" description="Tetratricopeptide repeat protein" evidence="1">
    <location>
        <begin position="20"/>
        <end position="403"/>
    </location>
</feature>
<evidence type="ECO:0000313" key="3">
    <source>
        <dbReference type="Proteomes" id="UP000714420"/>
    </source>
</evidence>
<evidence type="ECO:0000256" key="1">
    <source>
        <dbReference type="SAM" id="SignalP"/>
    </source>
</evidence>
<dbReference type="Proteomes" id="UP000714420">
    <property type="component" value="Unassembled WGS sequence"/>
</dbReference>
<feature type="signal peptide" evidence="1">
    <location>
        <begin position="1"/>
        <end position="19"/>
    </location>
</feature>
<gene>
    <name evidence="2" type="ORF">HPS56_07650</name>
</gene>
<dbReference type="RefSeq" id="WP_172275571.1">
    <property type="nucleotide sequence ID" value="NZ_CASGMU010000014.1"/>
</dbReference>
<dbReference type="SUPFAM" id="SSF48452">
    <property type="entry name" value="TPR-like"/>
    <property type="match status" value="1"/>
</dbReference>